<dbReference type="EMBL" id="JBHLWK010000011">
    <property type="protein sequence ID" value="MFC0204459.1"/>
    <property type="molecule type" value="Genomic_DNA"/>
</dbReference>
<dbReference type="GO" id="GO:0005524">
    <property type="term" value="F:ATP binding"/>
    <property type="evidence" value="ECO:0007669"/>
    <property type="project" value="UniProtKB-KW"/>
</dbReference>
<protein>
    <submittedName>
        <fullName evidence="2">ATP-binding protein</fullName>
    </submittedName>
</protein>
<comment type="caution">
    <text evidence="2">The sequence shown here is derived from an EMBL/GenBank/DDBJ whole genome shotgun (WGS) entry which is preliminary data.</text>
</comment>
<feature type="domain" description="Helicase HerA central" evidence="1">
    <location>
        <begin position="159"/>
        <end position="284"/>
    </location>
</feature>
<evidence type="ECO:0000313" key="2">
    <source>
        <dbReference type="EMBL" id="MFC0204459.1"/>
    </source>
</evidence>
<sequence>MSHDDRKRAIGKVVSVAADRFVVEMHVGTDNFTVVGFDGVHYVARLGSFLMIPSQSEYVVVEVVGLRERDASTPSERGDFDRAGSSKYLDVVPVGMLPMRGGAFRFGVSVFPSLYADALYALDGELDRIFETEAAVEPSVGPDGGACEPEGATRYRVLPIGKSVVFENYDIKVRLNEFFGGHVAVLGNTGSGKSCTVASVLQSLFSKPEEHHARGATFVVFDVNGEYHAALAASAKEGAIGVERVVLDGTAAGFRIPHWFLEMAEWELLLQASERTQLPVLRTALGLTSLFHANTPEALALREHFVATCIIECFRGADGDSPVSKFQRVVSLLQKYPTNDLNMALLNRFNPNFQYGNFSGNNQSAFLDEVRKKLREDAPLPAYNRTPFSFDELHECLDFAILYEEAHGNRQIRDYCSSMVTRLRSLQERTEYAFLRHEGADVDAAVSDLEFLTNIVGLQRAAGESFIKRNQVIIIDLNSVEDEIVELVSAVIARMLFRFLRHAEPRNRFPIHLLLEEAHRYVASTPSRFSIDATKIFERIAKEGRKYGMFVLLASQRPSELSKTVLSQCSNFLVHRIQNPDDLSQIRQMTPFISESVLKRLPSLPRQHALVFGTSVNLPTTFKVREASPRPRSDDTAVVDLWFHEEGRGADIRLALRPVDAAAAAAGEEPMAVNEVPDDDIF</sequence>
<organism evidence="2 3">
    <name type="scientific">Novosphingobium soli</name>
    <dbReference type="NCBI Taxonomy" id="574956"/>
    <lineage>
        <taxon>Bacteria</taxon>
        <taxon>Pseudomonadati</taxon>
        <taxon>Pseudomonadota</taxon>
        <taxon>Alphaproteobacteria</taxon>
        <taxon>Sphingomonadales</taxon>
        <taxon>Sphingomonadaceae</taxon>
        <taxon>Novosphingobium</taxon>
    </lineage>
</organism>
<reference evidence="2 3" key="1">
    <citation type="submission" date="2024-09" db="EMBL/GenBank/DDBJ databases">
        <authorList>
            <person name="Sun Q."/>
            <person name="Mori K."/>
        </authorList>
    </citation>
    <scope>NUCLEOTIDE SEQUENCE [LARGE SCALE GENOMIC DNA]</scope>
    <source>
        <strain evidence="2 3">CCM 7706</strain>
    </source>
</reference>
<dbReference type="PANTHER" id="PTHR42957">
    <property type="entry name" value="HELICASE MJ1565-RELATED"/>
    <property type="match status" value="1"/>
</dbReference>
<dbReference type="InterPro" id="IPR027417">
    <property type="entry name" value="P-loop_NTPase"/>
</dbReference>
<proteinExistence type="predicted"/>
<accession>A0ABV6CUR2</accession>
<dbReference type="RefSeq" id="WP_379487221.1">
    <property type="nucleotide sequence ID" value="NZ_JBHLWK010000011.1"/>
</dbReference>
<dbReference type="InterPro" id="IPR008571">
    <property type="entry name" value="HerA-like"/>
</dbReference>
<dbReference type="SUPFAM" id="SSF52540">
    <property type="entry name" value="P-loop containing nucleoside triphosphate hydrolases"/>
    <property type="match status" value="1"/>
</dbReference>
<gene>
    <name evidence="2" type="ORF">ACFFJC_09255</name>
</gene>
<dbReference type="InterPro" id="IPR002789">
    <property type="entry name" value="HerA_central"/>
</dbReference>
<keyword evidence="2" id="KW-0547">Nucleotide-binding</keyword>
<evidence type="ECO:0000259" key="1">
    <source>
        <dbReference type="Pfam" id="PF01935"/>
    </source>
</evidence>
<dbReference type="Gene3D" id="3.40.50.300">
    <property type="entry name" value="P-loop containing nucleotide triphosphate hydrolases"/>
    <property type="match status" value="2"/>
</dbReference>
<dbReference type="Pfam" id="PF01935">
    <property type="entry name" value="DUF87"/>
    <property type="match status" value="1"/>
</dbReference>
<dbReference type="CDD" id="cd01127">
    <property type="entry name" value="TrwB_TraG_TraD_VirD4"/>
    <property type="match status" value="1"/>
</dbReference>
<dbReference type="PANTHER" id="PTHR42957:SF1">
    <property type="entry name" value="HELICASE MJ1565-RELATED"/>
    <property type="match status" value="1"/>
</dbReference>
<dbReference type="Proteomes" id="UP001589798">
    <property type="component" value="Unassembled WGS sequence"/>
</dbReference>
<keyword evidence="3" id="KW-1185">Reference proteome</keyword>
<evidence type="ECO:0000313" key="3">
    <source>
        <dbReference type="Proteomes" id="UP001589798"/>
    </source>
</evidence>
<name>A0ABV6CUR2_9SPHN</name>
<keyword evidence="2" id="KW-0067">ATP-binding</keyword>